<dbReference type="PROSITE" id="PS50969">
    <property type="entry name" value="FCP1"/>
    <property type="match status" value="1"/>
</dbReference>
<name>A0A7S0S4V1_9CHLO</name>
<organism evidence="7">
    <name type="scientific">Chlamydomonas leiostraca</name>
    <dbReference type="NCBI Taxonomy" id="1034604"/>
    <lineage>
        <taxon>Eukaryota</taxon>
        <taxon>Viridiplantae</taxon>
        <taxon>Chlorophyta</taxon>
        <taxon>core chlorophytes</taxon>
        <taxon>Chlorophyceae</taxon>
        <taxon>CS clade</taxon>
        <taxon>Chlamydomonadales</taxon>
        <taxon>Chlamydomonadaceae</taxon>
        <taxon>Chlamydomonas</taxon>
    </lineage>
</organism>
<feature type="compositionally biased region" description="Basic residues" evidence="5">
    <location>
        <begin position="182"/>
        <end position="192"/>
    </location>
</feature>
<dbReference type="EMBL" id="HBFB01035164">
    <property type="protein sequence ID" value="CAD8695551.1"/>
    <property type="molecule type" value="Transcribed_RNA"/>
</dbReference>
<dbReference type="AlphaFoldDB" id="A0A7S0S4V1"/>
<dbReference type="Pfam" id="PF03031">
    <property type="entry name" value="NIF"/>
    <property type="match status" value="1"/>
</dbReference>
<feature type="compositionally biased region" description="Low complexity" evidence="5">
    <location>
        <begin position="153"/>
        <end position="168"/>
    </location>
</feature>
<dbReference type="FunFam" id="3.40.50.1000:FF:000015">
    <property type="entry name" value="CTD small phosphatase-like protein 2"/>
    <property type="match status" value="1"/>
</dbReference>
<comment type="similarity">
    <text evidence="4">Belongs to the CTDSPL2 family.</text>
</comment>
<accession>A0A7S0S4V1</accession>
<dbReference type="SUPFAM" id="SSF56784">
    <property type="entry name" value="HAD-like"/>
    <property type="match status" value="1"/>
</dbReference>
<evidence type="ECO:0000259" key="6">
    <source>
        <dbReference type="PROSITE" id="PS50969"/>
    </source>
</evidence>
<evidence type="ECO:0000256" key="2">
    <source>
        <dbReference type="ARBA" id="ARBA00022912"/>
    </source>
</evidence>
<reference evidence="7" key="1">
    <citation type="submission" date="2021-01" db="EMBL/GenBank/DDBJ databases">
        <authorList>
            <person name="Corre E."/>
            <person name="Pelletier E."/>
            <person name="Niang G."/>
            <person name="Scheremetjew M."/>
            <person name="Finn R."/>
            <person name="Kale V."/>
            <person name="Holt S."/>
            <person name="Cochrane G."/>
            <person name="Meng A."/>
            <person name="Brown T."/>
            <person name="Cohen L."/>
        </authorList>
    </citation>
    <scope>NUCLEOTIDE SEQUENCE</scope>
    <source>
        <strain evidence="7">SAG 11-49</strain>
    </source>
</reference>
<feature type="compositionally biased region" description="Basic and acidic residues" evidence="5">
    <location>
        <begin position="140"/>
        <end position="152"/>
    </location>
</feature>
<evidence type="ECO:0000313" key="7">
    <source>
        <dbReference type="EMBL" id="CAD8695551.1"/>
    </source>
</evidence>
<evidence type="ECO:0000256" key="5">
    <source>
        <dbReference type="SAM" id="MobiDB-lite"/>
    </source>
</evidence>
<sequence>MPPPPAAPQDDAHIGTRLMDARSQLPHTPGPCSHQGPPTGPCSLQAANAPSFITQSVRKQRPPPEESTPVTVKRPRIESTPESGPEAQDQHGMHGEQHAEVAHGHGEPDHEEQQQQQPQQQSGGVFSPVFQVLQRVLHRHQEQPAEAAEVHAAEVAAQEPQPCAEAPQLSTEDETSGQQAHQPHHEHAHHHHEQIPEAVEHELPPDAEAQEEEDDYFDFDPLIFIKSLPPLEQVIPKYRTCILPRKTRQCKQKTLVLDLDETLVHSSLEAVPQSDFTFPVHFNGAEHTIHVRQRPGLHQFLARVSELFEVVVFTASQKIYAERLLNIIDPQRKYIKHRIFRESCVVVDGNYLKDLTVLGRDLRATAIVDNSPQAFGFQVDNGIPIESWYDDAGDTELLKLLPFLEGLVHADDVRPAIARRFRMRELIERAVHVAPPPGAL</sequence>
<comment type="function">
    <text evidence="3">Probable phosphatase.</text>
</comment>
<dbReference type="NCBIfam" id="TIGR02251">
    <property type="entry name" value="HIF-SF_euk"/>
    <property type="match status" value="1"/>
</dbReference>
<dbReference type="InterPro" id="IPR050365">
    <property type="entry name" value="TIM50"/>
</dbReference>
<feature type="compositionally biased region" description="Polar residues" evidence="5">
    <location>
        <begin position="45"/>
        <end position="57"/>
    </location>
</feature>
<protein>
    <recommendedName>
        <fullName evidence="6">FCP1 homology domain-containing protein</fullName>
    </recommendedName>
</protein>
<dbReference type="InterPro" id="IPR011948">
    <property type="entry name" value="Dullard_phosphatase"/>
</dbReference>
<proteinExistence type="inferred from homology"/>
<evidence type="ECO:0000256" key="1">
    <source>
        <dbReference type="ARBA" id="ARBA00022801"/>
    </source>
</evidence>
<dbReference type="CDD" id="cd07521">
    <property type="entry name" value="HAD_FCP1-like"/>
    <property type="match status" value="1"/>
</dbReference>
<dbReference type="InterPro" id="IPR023214">
    <property type="entry name" value="HAD_sf"/>
</dbReference>
<dbReference type="Gene3D" id="3.40.50.1000">
    <property type="entry name" value="HAD superfamily/HAD-like"/>
    <property type="match status" value="1"/>
</dbReference>
<feature type="region of interest" description="Disordered" evidence="5">
    <location>
        <begin position="1"/>
        <end position="123"/>
    </location>
</feature>
<keyword evidence="1" id="KW-0378">Hydrolase</keyword>
<dbReference type="GO" id="GO:0004721">
    <property type="term" value="F:phosphoprotein phosphatase activity"/>
    <property type="evidence" value="ECO:0007669"/>
    <property type="project" value="UniProtKB-KW"/>
</dbReference>
<keyword evidence="2" id="KW-0904">Protein phosphatase</keyword>
<dbReference type="SMART" id="SM00577">
    <property type="entry name" value="CPDc"/>
    <property type="match status" value="1"/>
</dbReference>
<dbReference type="PANTHER" id="PTHR12210">
    <property type="entry name" value="DULLARD PROTEIN PHOSPHATASE"/>
    <property type="match status" value="1"/>
</dbReference>
<feature type="domain" description="FCP1 homology" evidence="6">
    <location>
        <begin position="248"/>
        <end position="407"/>
    </location>
</feature>
<dbReference type="InterPro" id="IPR004274">
    <property type="entry name" value="FCP1_dom"/>
</dbReference>
<feature type="compositionally biased region" description="Basic and acidic residues" evidence="5">
    <location>
        <begin position="88"/>
        <end position="113"/>
    </location>
</feature>
<evidence type="ECO:0000256" key="4">
    <source>
        <dbReference type="ARBA" id="ARBA00038355"/>
    </source>
</evidence>
<gene>
    <name evidence="7" type="ORF">CLEI1391_LOCUS19737</name>
</gene>
<dbReference type="GO" id="GO:0005634">
    <property type="term" value="C:nucleus"/>
    <property type="evidence" value="ECO:0007669"/>
    <property type="project" value="UniProtKB-ARBA"/>
</dbReference>
<feature type="region of interest" description="Disordered" evidence="5">
    <location>
        <begin position="140"/>
        <end position="196"/>
    </location>
</feature>
<evidence type="ECO:0000256" key="3">
    <source>
        <dbReference type="ARBA" id="ARBA00037324"/>
    </source>
</evidence>
<dbReference type="InterPro" id="IPR036412">
    <property type="entry name" value="HAD-like_sf"/>
</dbReference>